<organism evidence="17 18">
    <name type="scientific">Candidatus Competibacter phosphatis</name>
    <dbReference type="NCBI Taxonomy" id="221280"/>
    <lineage>
        <taxon>Bacteria</taxon>
        <taxon>Pseudomonadati</taxon>
        <taxon>Pseudomonadota</taxon>
        <taxon>Gammaproteobacteria</taxon>
        <taxon>Candidatus Competibacteraceae</taxon>
        <taxon>Candidatus Competibacter</taxon>
    </lineage>
</organism>
<dbReference type="InterPro" id="IPR050324">
    <property type="entry name" value="CDP-alcohol_PTase-I"/>
</dbReference>
<comment type="catalytic activity">
    <reaction evidence="1">
        <text>a CDP-1,2-diacyl-sn-glycerol + L-serine = a 1,2-diacyl-sn-glycero-3-phospho-L-serine + CMP + H(+)</text>
        <dbReference type="Rhea" id="RHEA:16913"/>
        <dbReference type="ChEBI" id="CHEBI:15378"/>
        <dbReference type="ChEBI" id="CHEBI:33384"/>
        <dbReference type="ChEBI" id="CHEBI:57262"/>
        <dbReference type="ChEBI" id="CHEBI:58332"/>
        <dbReference type="ChEBI" id="CHEBI:60377"/>
        <dbReference type="EC" id="2.7.8.8"/>
    </reaction>
</comment>
<evidence type="ECO:0000256" key="3">
    <source>
        <dbReference type="ARBA" id="ARBA00010441"/>
    </source>
</evidence>
<dbReference type="PANTHER" id="PTHR14269">
    <property type="entry name" value="CDP-DIACYLGLYCEROL--GLYCEROL-3-PHOSPHATE 3-PHOSPHATIDYLTRANSFERASE-RELATED"/>
    <property type="match status" value="1"/>
</dbReference>
<evidence type="ECO:0000256" key="2">
    <source>
        <dbReference type="ARBA" id="ARBA00004127"/>
    </source>
</evidence>
<keyword evidence="9 16" id="KW-1133">Transmembrane helix</keyword>
<feature type="transmembrane region" description="Helical" evidence="16">
    <location>
        <begin position="41"/>
        <end position="58"/>
    </location>
</feature>
<evidence type="ECO:0000256" key="1">
    <source>
        <dbReference type="ARBA" id="ARBA00000287"/>
    </source>
</evidence>
<evidence type="ECO:0000256" key="5">
    <source>
        <dbReference type="ARBA" id="ARBA00017171"/>
    </source>
</evidence>
<keyword evidence="10" id="KW-0443">Lipid metabolism</keyword>
<evidence type="ECO:0000256" key="14">
    <source>
        <dbReference type="ARBA" id="ARBA00032361"/>
    </source>
</evidence>
<comment type="caution">
    <text evidence="17">The sequence shown here is derived from an EMBL/GenBank/DDBJ whole genome shotgun (WGS) entry which is preliminary data.</text>
</comment>
<comment type="similarity">
    <text evidence="3 15">Belongs to the CDP-alcohol phosphatidyltransferase class-I family.</text>
</comment>
<dbReference type="Pfam" id="PF01066">
    <property type="entry name" value="CDP-OH_P_transf"/>
    <property type="match status" value="1"/>
</dbReference>
<proteinExistence type="inferred from homology"/>
<dbReference type="InterPro" id="IPR000462">
    <property type="entry name" value="CDP-OH_P_trans"/>
</dbReference>
<dbReference type="PANTHER" id="PTHR14269:SF61">
    <property type="entry name" value="CDP-DIACYLGLYCEROL--SERINE O-PHOSPHATIDYLTRANSFERASE"/>
    <property type="match status" value="1"/>
</dbReference>
<reference evidence="17 18" key="1">
    <citation type="submission" date="2019-03" db="EMBL/GenBank/DDBJ databases">
        <title>Metabolic reconstructions from genomes of highly enriched 'Candidatus Accumulibacter' and 'Candidatus Competibacter' bioreactor populations.</title>
        <authorList>
            <person name="Annavajhala M.K."/>
            <person name="Welles L."/>
            <person name="Abbas B."/>
            <person name="Sorokin D."/>
            <person name="Park H."/>
            <person name="Van Loosdrecht M."/>
            <person name="Chandran K."/>
        </authorList>
    </citation>
    <scope>NUCLEOTIDE SEQUENCE [LARGE SCALE GENOMIC DNA]</scope>
    <source>
        <strain evidence="17 18">SBR_G</strain>
    </source>
</reference>
<evidence type="ECO:0000256" key="8">
    <source>
        <dbReference type="ARBA" id="ARBA00022692"/>
    </source>
</evidence>
<dbReference type="PROSITE" id="PS00379">
    <property type="entry name" value="CDP_ALCOHOL_P_TRANSF"/>
    <property type="match status" value="1"/>
</dbReference>
<gene>
    <name evidence="17" type="primary">pssA</name>
    <name evidence="17" type="ORF">E4P82_02475</name>
</gene>
<dbReference type="InterPro" id="IPR004533">
    <property type="entry name" value="CDP-diaglyc--ser_O-PTrfase"/>
</dbReference>
<name>A0ABX1THM0_9GAMM</name>
<evidence type="ECO:0000256" key="9">
    <source>
        <dbReference type="ARBA" id="ARBA00022989"/>
    </source>
</evidence>
<evidence type="ECO:0000256" key="12">
    <source>
        <dbReference type="ARBA" id="ARBA00023209"/>
    </source>
</evidence>
<evidence type="ECO:0000313" key="18">
    <source>
        <dbReference type="Proteomes" id="UP000760480"/>
    </source>
</evidence>
<dbReference type="Gene3D" id="1.20.120.1760">
    <property type="match status" value="1"/>
</dbReference>
<evidence type="ECO:0000256" key="11">
    <source>
        <dbReference type="ARBA" id="ARBA00023136"/>
    </source>
</evidence>
<evidence type="ECO:0000256" key="4">
    <source>
        <dbReference type="ARBA" id="ARBA00013174"/>
    </source>
</evidence>
<keyword evidence="7 15" id="KW-0808">Transferase</keyword>
<keyword evidence="12" id="KW-0594">Phospholipid biosynthesis</keyword>
<keyword evidence="13" id="KW-1208">Phospholipid metabolism</keyword>
<sequence length="264" mass="29038">MTSEETHETRRPRGVYLLPNLFTTAALFCGFYSIIAALRGHFEPAAIAVFIAMVLDGLDGRVARLTHTESEFGAQYDSMADLVSFGLAPALIMYEWALGTMAEMGPFLSKLGWLAAFFYMVMAALRLARFNVQLGSTDKRYFIGLPSPSAAAIVTGLVWFCTDLGLTGMQMLWPALAVTIGAGALMFSNILYFSFKQVDLRGPVPFMAVLIVVLVFVLTSIDPPKVLFFGFLLYGLSGPMLFLARLRQRARRRAQGLGEPPEPK</sequence>
<dbReference type="Proteomes" id="UP000760480">
    <property type="component" value="Unassembled WGS sequence"/>
</dbReference>
<evidence type="ECO:0000256" key="13">
    <source>
        <dbReference type="ARBA" id="ARBA00023264"/>
    </source>
</evidence>
<dbReference type="InterPro" id="IPR048254">
    <property type="entry name" value="CDP_ALCOHOL_P_TRANSF_CS"/>
</dbReference>
<feature type="transmembrane region" description="Helical" evidence="16">
    <location>
        <begin position="141"/>
        <end position="160"/>
    </location>
</feature>
<dbReference type="EMBL" id="SPMZ01000008">
    <property type="protein sequence ID" value="NMQ18159.1"/>
    <property type="molecule type" value="Genomic_DNA"/>
</dbReference>
<evidence type="ECO:0000256" key="7">
    <source>
        <dbReference type="ARBA" id="ARBA00022679"/>
    </source>
</evidence>
<dbReference type="InterPro" id="IPR043130">
    <property type="entry name" value="CDP-OH_PTrfase_TM_dom"/>
</dbReference>
<keyword evidence="8 16" id="KW-0812">Transmembrane</keyword>
<evidence type="ECO:0000256" key="15">
    <source>
        <dbReference type="RuleBase" id="RU003750"/>
    </source>
</evidence>
<feature type="transmembrane region" description="Helical" evidence="16">
    <location>
        <begin position="79"/>
        <end position="99"/>
    </location>
</feature>
<dbReference type="NCBIfam" id="TIGR00473">
    <property type="entry name" value="pssA"/>
    <property type="match status" value="1"/>
</dbReference>
<feature type="transmembrane region" description="Helical" evidence="16">
    <location>
        <begin position="172"/>
        <end position="192"/>
    </location>
</feature>
<accession>A0ABX1THM0</accession>
<keyword evidence="11 16" id="KW-0472">Membrane</keyword>
<evidence type="ECO:0000256" key="10">
    <source>
        <dbReference type="ARBA" id="ARBA00023098"/>
    </source>
</evidence>
<feature type="transmembrane region" description="Helical" evidence="16">
    <location>
        <begin position="15"/>
        <end position="35"/>
    </location>
</feature>
<dbReference type="RefSeq" id="WP_169247413.1">
    <property type="nucleotide sequence ID" value="NZ_SPMZ01000008.1"/>
</dbReference>
<feature type="transmembrane region" description="Helical" evidence="16">
    <location>
        <begin position="111"/>
        <end position="129"/>
    </location>
</feature>
<evidence type="ECO:0000256" key="16">
    <source>
        <dbReference type="SAM" id="Phobius"/>
    </source>
</evidence>
<keyword evidence="18" id="KW-1185">Reference proteome</keyword>
<protein>
    <recommendedName>
        <fullName evidence="5">CDP-diacylglycerol--serine O-phosphatidyltransferase</fullName>
        <ecNumber evidence="4">2.7.8.8</ecNumber>
    </recommendedName>
    <alternativeName>
        <fullName evidence="14">Phosphatidylserine synthase</fullName>
    </alternativeName>
</protein>
<keyword evidence="6" id="KW-0444">Lipid biosynthesis</keyword>
<feature type="transmembrane region" description="Helical" evidence="16">
    <location>
        <begin position="204"/>
        <end position="221"/>
    </location>
</feature>
<evidence type="ECO:0000313" key="17">
    <source>
        <dbReference type="EMBL" id="NMQ18159.1"/>
    </source>
</evidence>
<dbReference type="EC" id="2.7.8.8" evidence="4"/>
<dbReference type="GO" id="GO:0003882">
    <property type="term" value="F:CDP-diacylglycerol-serine O-phosphatidyltransferase activity"/>
    <property type="evidence" value="ECO:0007669"/>
    <property type="project" value="UniProtKB-EC"/>
</dbReference>
<comment type="subcellular location">
    <subcellularLocation>
        <location evidence="2">Endomembrane system</location>
        <topology evidence="2">Multi-pass membrane protein</topology>
    </subcellularLocation>
</comment>
<evidence type="ECO:0000256" key="6">
    <source>
        <dbReference type="ARBA" id="ARBA00022516"/>
    </source>
</evidence>
<feature type="transmembrane region" description="Helical" evidence="16">
    <location>
        <begin position="227"/>
        <end position="244"/>
    </location>
</feature>